<proteinExistence type="predicted"/>
<dbReference type="PROSITE" id="PS50109">
    <property type="entry name" value="HIS_KIN"/>
    <property type="match status" value="1"/>
</dbReference>
<evidence type="ECO:0000313" key="12">
    <source>
        <dbReference type="EMBL" id="CUX25796.1"/>
    </source>
</evidence>
<dbReference type="Pfam" id="PF02518">
    <property type="entry name" value="HATPase_c"/>
    <property type="match status" value="1"/>
</dbReference>
<dbReference type="EMBL" id="FBWC01000012">
    <property type="protein sequence ID" value="CUX25796.1"/>
    <property type="molecule type" value="Genomic_DNA"/>
</dbReference>
<dbReference type="EC" id="2.7.13.3" evidence="3"/>
<evidence type="ECO:0000256" key="4">
    <source>
        <dbReference type="ARBA" id="ARBA00022553"/>
    </source>
</evidence>
<dbReference type="SMART" id="SM00388">
    <property type="entry name" value="HisKA"/>
    <property type="match status" value="1"/>
</dbReference>
<feature type="domain" description="Histidine kinase" evidence="10">
    <location>
        <begin position="270"/>
        <end position="482"/>
    </location>
</feature>
<dbReference type="AlphaFoldDB" id="A0A1S7PSF3"/>
<reference evidence="12 13" key="1">
    <citation type="submission" date="2016-01" db="EMBL/GenBank/DDBJ databases">
        <authorList>
            <person name="Oliw E.H."/>
        </authorList>
    </citation>
    <scope>NUCLEOTIDE SEQUENCE [LARGE SCALE GENOMIC DNA]</scope>
    <source>
        <strain evidence="12 13">Kerr 14</strain>
    </source>
</reference>
<evidence type="ECO:0000259" key="10">
    <source>
        <dbReference type="PROSITE" id="PS50109"/>
    </source>
</evidence>
<dbReference type="CDD" id="cd00075">
    <property type="entry name" value="HATPase"/>
    <property type="match status" value="1"/>
</dbReference>
<gene>
    <name evidence="12" type="ORF">AGR4C_Cc30063</name>
</gene>
<organism evidence="12 13">
    <name type="scientific">Agrobacterium tumefaciens str. Kerr 14</name>
    <dbReference type="NCBI Taxonomy" id="1183424"/>
    <lineage>
        <taxon>Bacteria</taxon>
        <taxon>Pseudomonadati</taxon>
        <taxon>Pseudomonadota</taxon>
        <taxon>Alphaproteobacteria</taxon>
        <taxon>Hyphomicrobiales</taxon>
        <taxon>Rhizobiaceae</taxon>
        <taxon>Rhizobium/Agrobacterium group</taxon>
        <taxon>Agrobacterium</taxon>
        <taxon>Agrobacterium tumefaciens complex</taxon>
    </lineage>
</organism>
<keyword evidence="9" id="KW-0812">Transmembrane</keyword>
<evidence type="ECO:0000256" key="9">
    <source>
        <dbReference type="SAM" id="Phobius"/>
    </source>
</evidence>
<protein>
    <recommendedName>
        <fullName evidence="3">histidine kinase</fullName>
        <ecNumber evidence="3">2.7.13.3</ecNumber>
    </recommendedName>
</protein>
<sequence length="491" mass="53024">MFSKGVDSLDRTQDDPVHCMPGLTAGLSGRLLLLTVIFVMIAEVLIFVPSVANMRLSWLQDRLNTAAAAGAVIDGLQAELPRSVQNDTLMATGAKLIALRKDGTSRLLAVAETPPGVDEQYDLSDVSQVAAVRDAFSTLLFGGNRVIRVFDVVGDSDTIIELVLGENKLRAAMLAYARNVFLISIVLSLITAGLIFISINRIMIRPIRRLTLGMQNFSEDPGNPERIFVPEEGTDELSVAGRHLADMQTELQKTLRQQKNLVDLGLAVSKINHDMRNILSSAQLMSDRLVDAKDPMVRSFASKLLRTIDRAVAYTGEVLAYGQATEGAPKRKMVQLSLLVRDVRDILALDPDSGIEFHDSVPPDLTIDADSEQLFRVIHNLCRNAVQALQSDATNAAPRHLSILAQRAGSVVSIVIDDNGPGMPRKAKENLFSAFRGSARSGGTGLGLVIARELVLAHGGTIALVEKPGPGTQFRIEIADRAASVQAARTA</sequence>
<evidence type="ECO:0000256" key="3">
    <source>
        <dbReference type="ARBA" id="ARBA00012438"/>
    </source>
</evidence>
<evidence type="ECO:0000259" key="11">
    <source>
        <dbReference type="PROSITE" id="PS50885"/>
    </source>
</evidence>
<keyword evidence="9" id="KW-1133">Transmembrane helix</keyword>
<evidence type="ECO:0000256" key="6">
    <source>
        <dbReference type="ARBA" id="ARBA00022741"/>
    </source>
</evidence>
<keyword evidence="6" id="KW-0547">Nucleotide-binding</keyword>
<keyword evidence="9" id="KW-0472">Membrane</keyword>
<feature type="transmembrane region" description="Helical" evidence="9">
    <location>
        <begin position="31"/>
        <end position="52"/>
    </location>
</feature>
<dbReference type="PRINTS" id="PR00344">
    <property type="entry name" value="BCTRLSENSOR"/>
</dbReference>
<evidence type="ECO:0000256" key="5">
    <source>
        <dbReference type="ARBA" id="ARBA00022679"/>
    </source>
</evidence>
<keyword evidence="5" id="KW-0808">Transferase</keyword>
<dbReference type="InterPro" id="IPR004358">
    <property type="entry name" value="Sig_transdc_His_kin-like_C"/>
</dbReference>
<dbReference type="SMART" id="SM00387">
    <property type="entry name" value="HATPase_c"/>
    <property type="match status" value="1"/>
</dbReference>
<keyword evidence="7 12" id="KW-0418">Kinase</keyword>
<feature type="domain" description="HAMP" evidence="11">
    <location>
        <begin position="201"/>
        <end position="256"/>
    </location>
</feature>
<dbReference type="InterPro" id="IPR036890">
    <property type="entry name" value="HATPase_C_sf"/>
</dbReference>
<dbReference type="PANTHER" id="PTHR44936:SF10">
    <property type="entry name" value="SENSOR PROTEIN RSTB"/>
    <property type="match status" value="1"/>
</dbReference>
<evidence type="ECO:0000256" key="8">
    <source>
        <dbReference type="ARBA" id="ARBA00022840"/>
    </source>
</evidence>
<evidence type="ECO:0000313" key="13">
    <source>
        <dbReference type="Proteomes" id="UP000191897"/>
    </source>
</evidence>
<dbReference type="Gene3D" id="6.10.340.10">
    <property type="match status" value="1"/>
</dbReference>
<dbReference type="Gene3D" id="3.30.565.10">
    <property type="entry name" value="Histidine kinase-like ATPase, C-terminal domain"/>
    <property type="match status" value="1"/>
</dbReference>
<name>A0A1S7PSF3_AGRTU</name>
<dbReference type="InterPro" id="IPR050980">
    <property type="entry name" value="2C_sensor_his_kinase"/>
</dbReference>
<evidence type="ECO:0000256" key="1">
    <source>
        <dbReference type="ARBA" id="ARBA00000085"/>
    </source>
</evidence>
<dbReference type="PROSITE" id="PS50885">
    <property type="entry name" value="HAMP"/>
    <property type="match status" value="1"/>
</dbReference>
<comment type="catalytic activity">
    <reaction evidence="1">
        <text>ATP + protein L-histidine = ADP + protein N-phospho-L-histidine.</text>
        <dbReference type="EC" id="2.7.13.3"/>
    </reaction>
</comment>
<evidence type="ECO:0000256" key="7">
    <source>
        <dbReference type="ARBA" id="ARBA00022777"/>
    </source>
</evidence>
<dbReference type="PANTHER" id="PTHR44936">
    <property type="entry name" value="SENSOR PROTEIN CREC"/>
    <property type="match status" value="1"/>
</dbReference>
<comment type="subcellular location">
    <subcellularLocation>
        <location evidence="2">Membrane</location>
    </subcellularLocation>
</comment>
<dbReference type="InterPro" id="IPR003594">
    <property type="entry name" value="HATPase_dom"/>
</dbReference>
<keyword evidence="4" id="KW-0597">Phosphoprotein</keyword>
<dbReference type="SMART" id="SM00304">
    <property type="entry name" value="HAMP"/>
    <property type="match status" value="1"/>
</dbReference>
<dbReference type="InterPro" id="IPR003660">
    <property type="entry name" value="HAMP_dom"/>
</dbReference>
<evidence type="ECO:0000256" key="2">
    <source>
        <dbReference type="ARBA" id="ARBA00004370"/>
    </source>
</evidence>
<feature type="transmembrane region" description="Helical" evidence="9">
    <location>
        <begin position="180"/>
        <end position="199"/>
    </location>
</feature>
<dbReference type="Proteomes" id="UP000191897">
    <property type="component" value="Unassembled WGS sequence"/>
</dbReference>
<dbReference type="GO" id="GO:0005886">
    <property type="term" value="C:plasma membrane"/>
    <property type="evidence" value="ECO:0007669"/>
    <property type="project" value="UniProtKB-SubCell"/>
</dbReference>
<dbReference type="InterPro" id="IPR005467">
    <property type="entry name" value="His_kinase_dom"/>
</dbReference>
<keyword evidence="8" id="KW-0067">ATP-binding</keyword>
<dbReference type="GO" id="GO:0000155">
    <property type="term" value="F:phosphorelay sensor kinase activity"/>
    <property type="evidence" value="ECO:0007669"/>
    <property type="project" value="InterPro"/>
</dbReference>
<dbReference type="InterPro" id="IPR003661">
    <property type="entry name" value="HisK_dim/P_dom"/>
</dbReference>
<dbReference type="GO" id="GO:0005524">
    <property type="term" value="F:ATP binding"/>
    <property type="evidence" value="ECO:0007669"/>
    <property type="project" value="UniProtKB-KW"/>
</dbReference>
<accession>A0A1S7PSF3</accession>
<dbReference type="SUPFAM" id="SSF55874">
    <property type="entry name" value="ATPase domain of HSP90 chaperone/DNA topoisomerase II/histidine kinase"/>
    <property type="match status" value="1"/>
</dbReference>